<gene>
    <name evidence="2" type="ORF">SAE01_18520</name>
</gene>
<dbReference type="AlphaFoldDB" id="A0A512BBL0"/>
<keyword evidence="3" id="KW-1185">Reference proteome</keyword>
<feature type="transmembrane region" description="Helical" evidence="1">
    <location>
        <begin position="75"/>
        <end position="98"/>
    </location>
</feature>
<organism evidence="2 3">
    <name type="scientific">Segetibacter aerophilus</name>
    <dbReference type="NCBI Taxonomy" id="670293"/>
    <lineage>
        <taxon>Bacteria</taxon>
        <taxon>Pseudomonadati</taxon>
        <taxon>Bacteroidota</taxon>
        <taxon>Chitinophagia</taxon>
        <taxon>Chitinophagales</taxon>
        <taxon>Chitinophagaceae</taxon>
        <taxon>Segetibacter</taxon>
    </lineage>
</organism>
<dbReference type="RefSeq" id="WP_147203480.1">
    <property type="nucleotide sequence ID" value="NZ_BJYT01000006.1"/>
</dbReference>
<evidence type="ECO:0000313" key="3">
    <source>
        <dbReference type="Proteomes" id="UP000321513"/>
    </source>
</evidence>
<protein>
    <submittedName>
        <fullName evidence="2">Uncharacterized protein</fullName>
    </submittedName>
</protein>
<proteinExistence type="predicted"/>
<dbReference type="Proteomes" id="UP000321513">
    <property type="component" value="Unassembled WGS sequence"/>
</dbReference>
<keyword evidence="1" id="KW-0812">Transmembrane</keyword>
<feature type="transmembrane region" description="Helical" evidence="1">
    <location>
        <begin position="7"/>
        <end position="31"/>
    </location>
</feature>
<reference evidence="2 3" key="1">
    <citation type="submission" date="2019-07" db="EMBL/GenBank/DDBJ databases">
        <title>Whole genome shotgun sequence of Segetibacter aerophilus NBRC 106135.</title>
        <authorList>
            <person name="Hosoyama A."/>
            <person name="Uohara A."/>
            <person name="Ohji S."/>
            <person name="Ichikawa N."/>
        </authorList>
    </citation>
    <scope>NUCLEOTIDE SEQUENCE [LARGE SCALE GENOMIC DNA]</scope>
    <source>
        <strain evidence="2 3">NBRC 106135</strain>
    </source>
</reference>
<accession>A0A512BBL0</accession>
<comment type="caution">
    <text evidence="2">The sequence shown here is derived from an EMBL/GenBank/DDBJ whole genome shotgun (WGS) entry which is preliminary data.</text>
</comment>
<feature type="transmembrane region" description="Helical" evidence="1">
    <location>
        <begin position="37"/>
        <end position="54"/>
    </location>
</feature>
<keyword evidence="1" id="KW-0472">Membrane</keyword>
<keyword evidence="1" id="KW-1133">Transmembrane helix</keyword>
<evidence type="ECO:0000256" key="1">
    <source>
        <dbReference type="SAM" id="Phobius"/>
    </source>
</evidence>
<evidence type="ECO:0000313" key="2">
    <source>
        <dbReference type="EMBL" id="GEO09356.1"/>
    </source>
</evidence>
<sequence>MTIIYRILSLIINTVALMLTISLLGSIPMLISSAQTMLSGFMMVAVILYSWFSFKFRREVLQQQKIVSHSLRDWVRVNGIVTLIFCFISIIGITPLLANPQPFVDAVKNFGITMPLKTIITFCYVMLVYAVVLLAHILWTFALIKKHKEFFQ</sequence>
<feature type="transmembrane region" description="Helical" evidence="1">
    <location>
        <begin position="118"/>
        <end position="144"/>
    </location>
</feature>
<dbReference type="OrthoDB" id="675986at2"/>
<name>A0A512BBL0_9BACT</name>
<dbReference type="EMBL" id="BJYT01000006">
    <property type="protein sequence ID" value="GEO09356.1"/>
    <property type="molecule type" value="Genomic_DNA"/>
</dbReference>